<feature type="region of interest" description="Disordered" evidence="1">
    <location>
        <begin position="45"/>
        <end position="67"/>
    </location>
</feature>
<dbReference type="AlphaFoldDB" id="E5ARV7"/>
<dbReference type="EMBL" id="FR687359">
    <property type="protein sequence ID" value="CBW75339.1"/>
    <property type="molecule type" value="Genomic_DNA"/>
</dbReference>
<evidence type="ECO:0000256" key="1">
    <source>
        <dbReference type="SAM" id="MobiDB-lite"/>
    </source>
</evidence>
<protein>
    <submittedName>
        <fullName evidence="2">Uncharacterized protein</fullName>
    </submittedName>
</protein>
<organism evidence="2 3">
    <name type="scientific">Mycetohabitans rhizoxinica (strain DSM 19002 / CIP 109453 / HKI 454)</name>
    <name type="common">Paraburkholderia rhizoxinica</name>
    <dbReference type="NCBI Taxonomy" id="882378"/>
    <lineage>
        <taxon>Bacteria</taxon>
        <taxon>Pseudomonadati</taxon>
        <taxon>Pseudomonadota</taxon>
        <taxon>Betaproteobacteria</taxon>
        <taxon>Burkholderiales</taxon>
        <taxon>Burkholderiaceae</taxon>
        <taxon>Mycetohabitans</taxon>
    </lineage>
</organism>
<dbReference type="Proteomes" id="UP000007437">
    <property type="component" value="Chromosome"/>
</dbReference>
<dbReference type="KEGG" id="brh:RBRH_04144"/>
<evidence type="ECO:0000313" key="3">
    <source>
        <dbReference type="Proteomes" id="UP000007437"/>
    </source>
</evidence>
<dbReference type="HOGENOM" id="CLU_2804263_0_0_4"/>
<reference evidence="2 3" key="1">
    <citation type="journal article" date="2011" name="J. Bacteriol.">
        <title>Complete genome sequence of Burkholderia rhizoxinica, an endosymbiont of Rhizopus microsporus.</title>
        <authorList>
            <person name="Lackner G."/>
            <person name="Moebius N."/>
            <person name="Partida-Martinez L."/>
            <person name="Hertweck C."/>
        </authorList>
    </citation>
    <scope>NUCLEOTIDE SEQUENCE [LARGE SCALE GENOMIC DNA]</scope>
    <source>
        <strain evidence="3">DSM 19002 / CIP 109453 / HKI 454</strain>
    </source>
</reference>
<name>E5ARV7_MYCRK</name>
<evidence type="ECO:0000313" key="2">
    <source>
        <dbReference type="EMBL" id="CBW75339.1"/>
    </source>
</evidence>
<accession>E5ARV7</accession>
<proteinExistence type="predicted"/>
<gene>
    <name evidence="2" type="ordered locus">RBRH_04144</name>
</gene>
<sequence>MAVIGAILGLRKLLANDERVRPQTTAYADLDAAVAERVFRRCGRRPARNKEASRAPRLHVCSTAADG</sequence>